<dbReference type="GO" id="GO:0030150">
    <property type="term" value="P:protein import into mitochondrial matrix"/>
    <property type="evidence" value="ECO:0007669"/>
    <property type="project" value="UniProtKB-UniRule"/>
</dbReference>
<keyword evidence="11" id="KW-0811">Translocation</keyword>
<name>A0AAJ6VSI8_ASPNG</name>
<evidence type="ECO:0000256" key="6">
    <source>
        <dbReference type="ARBA" id="ARBA00022946"/>
    </source>
</evidence>
<evidence type="ECO:0000256" key="10">
    <source>
        <dbReference type="ARBA" id="ARBA00060204"/>
    </source>
</evidence>
<comment type="similarity">
    <text evidence="2 11">Belongs to the TIM21 family.</text>
</comment>
<accession>A0AAJ6VSI8</accession>
<dbReference type="GO" id="GO:0005744">
    <property type="term" value="C:TIM23 mitochondrial import inner membrane translocase complex"/>
    <property type="evidence" value="ECO:0007669"/>
    <property type="project" value="UniProtKB-UniRule"/>
</dbReference>
<evidence type="ECO:0000256" key="2">
    <source>
        <dbReference type="ARBA" id="ARBA00010867"/>
    </source>
</evidence>
<dbReference type="KEGG" id="ang:An16g05380"/>
<dbReference type="AlphaFoldDB" id="A0AAJ6VSI8"/>
<evidence type="ECO:0000256" key="3">
    <source>
        <dbReference type="ARBA" id="ARBA00020726"/>
    </source>
</evidence>
<dbReference type="VEuPathDB" id="FungiDB:An16g05380"/>
<keyword evidence="4 11" id="KW-0812">Transmembrane</keyword>
<dbReference type="Gene3D" id="3.10.450.320">
    <property type="entry name" value="Mitochondrial import inner membrane translocase subunit Tim21"/>
    <property type="match status" value="1"/>
</dbReference>
<organism evidence="12">
    <name type="scientific">Aspergillus niger</name>
    <dbReference type="NCBI Taxonomy" id="5061"/>
    <lineage>
        <taxon>Eukaryota</taxon>
        <taxon>Fungi</taxon>
        <taxon>Dikarya</taxon>
        <taxon>Ascomycota</taxon>
        <taxon>Pezizomycotina</taxon>
        <taxon>Eurotiomycetes</taxon>
        <taxon>Eurotiomycetidae</taxon>
        <taxon>Eurotiales</taxon>
        <taxon>Aspergillaceae</taxon>
        <taxon>Aspergillus</taxon>
        <taxon>Aspergillus subgen. Circumdati</taxon>
    </lineage>
</organism>
<evidence type="ECO:0000256" key="4">
    <source>
        <dbReference type="ARBA" id="ARBA00022692"/>
    </source>
</evidence>
<keyword evidence="6" id="KW-0809">Transit peptide</keyword>
<dbReference type="FunFam" id="3.10.450.320:FF:000002">
    <property type="entry name" value="Mitochondrial import inner membrane translocase subunit tim21"/>
    <property type="match status" value="1"/>
</dbReference>
<evidence type="ECO:0000256" key="5">
    <source>
        <dbReference type="ARBA" id="ARBA00022792"/>
    </source>
</evidence>
<reference evidence="12" key="1">
    <citation type="submission" date="2025-02" db="EMBL/GenBank/DDBJ databases">
        <authorList>
            <consortium name="NCBI Genome Project"/>
        </authorList>
    </citation>
    <scope>NUCLEOTIDE SEQUENCE</scope>
</reference>
<dbReference type="Pfam" id="PF08294">
    <property type="entry name" value="TIM21"/>
    <property type="match status" value="1"/>
</dbReference>
<dbReference type="InterPro" id="IPR038552">
    <property type="entry name" value="Tim21_IMS_sf"/>
</dbReference>
<sequence>MLPSAAPYLLRPTSNRAALRRLQLQHIGLLPRSTTTITGTTASSSLVRKYATTQGAAPKRRNVTVLSDDGRYEWGELSGREKVARATQQSVNFVVIIAGAVLTGGVFYLLFTEVFSPNSKTWQFEKAVERIKDDVRCTNLLGDRREIKAYGENTWSRWARNRPIATSVYQDRVGREHLKMNFHVEGPLNSGTVFVHMMKPLNEHHWEYQLLALEVPGHSRVVLEEAREKPGVGQALKIFGIKWRRTESRQVDTGDLVS</sequence>
<keyword evidence="11" id="KW-0813">Transport</keyword>
<comment type="function">
    <text evidence="10">Essential component of the TIM23 complex, a complex that mediates the translocation of transit peptide-containing proteins across the mitochondrial inner membrane. Required to keep the TOM and the TIM23 complexes in close contact. At some point, it is released from the TOM23 complex to allow protein translocation into the mitochondrial matrix.</text>
</comment>
<gene>
    <name evidence="12" type="ORF">An16g05380</name>
</gene>
<evidence type="ECO:0000256" key="9">
    <source>
        <dbReference type="ARBA" id="ARBA00023136"/>
    </source>
</evidence>
<dbReference type="PANTHER" id="PTHR13032">
    <property type="entry name" value="MITOCHONDRIAL IMPORT INNER MEMBRANE TRANSLOCASE SUBUNIT TIM21"/>
    <property type="match status" value="1"/>
</dbReference>
<reference evidence="12" key="2">
    <citation type="submission" date="2025-08" db="UniProtKB">
        <authorList>
            <consortium name="RefSeq"/>
        </authorList>
    </citation>
    <scope>IDENTIFICATION</scope>
</reference>
<evidence type="ECO:0000256" key="1">
    <source>
        <dbReference type="ARBA" id="ARBA00004434"/>
    </source>
</evidence>
<evidence type="ECO:0000313" key="12">
    <source>
        <dbReference type="RefSeq" id="XP_001397846.3"/>
    </source>
</evidence>
<evidence type="ECO:0000256" key="8">
    <source>
        <dbReference type="ARBA" id="ARBA00023128"/>
    </source>
</evidence>
<dbReference type="InterPro" id="IPR013261">
    <property type="entry name" value="Tim21"/>
</dbReference>
<protein>
    <recommendedName>
        <fullName evidence="3 11">Mitochondrial import inner membrane translocase subunit Tim21</fullName>
    </recommendedName>
</protein>
<comment type="subcellular location">
    <subcellularLocation>
        <location evidence="1 11">Mitochondrion inner membrane</location>
        <topology evidence="1 11">Single-pass membrane protein</topology>
    </subcellularLocation>
</comment>
<keyword evidence="7 11" id="KW-1133">Transmembrane helix</keyword>
<dbReference type="RefSeq" id="XP_001397846.3">
    <property type="nucleotide sequence ID" value="XM_001397809.3"/>
</dbReference>
<evidence type="ECO:0000256" key="7">
    <source>
        <dbReference type="ARBA" id="ARBA00022989"/>
    </source>
</evidence>
<comment type="subunit">
    <text evidence="11">Component of the TIM23 complex.</text>
</comment>
<keyword evidence="9 11" id="KW-0472">Membrane</keyword>
<proteinExistence type="inferred from homology"/>
<dbReference type="GeneID" id="4988930"/>
<keyword evidence="8 11" id="KW-0496">Mitochondrion</keyword>
<keyword evidence="11" id="KW-0653">Protein transport</keyword>
<dbReference type="PANTHER" id="PTHR13032:SF6">
    <property type="entry name" value="MITOCHONDRIAL IMPORT INNER MEMBRANE TRANSLOCASE SUBUNIT TIM21"/>
    <property type="match status" value="1"/>
</dbReference>
<feature type="transmembrane region" description="Helical" evidence="11">
    <location>
        <begin position="90"/>
        <end position="111"/>
    </location>
</feature>
<evidence type="ECO:0000256" key="11">
    <source>
        <dbReference type="RuleBase" id="RU367142"/>
    </source>
</evidence>
<keyword evidence="5 11" id="KW-0999">Mitochondrion inner membrane</keyword>